<evidence type="ECO:0000259" key="2">
    <source>
        <dbReference type="Pfam" id="PF25917"/>
    </source>
</evidence>
<name>A0A0C5VT76_9GAMM</name>
<keyword evidence="5" id="KW-1185">Reference proteome</keyword>
<dbReference type="NCBIfam" id="TIGR01730">
    <property type="entry name" value="RND_mfp"/>
    <property type="match status" value="1"/>
</dbReference>
<dbReference type="EMBL" id="CP007142">
    <property type="protein sequence ID" value="AJQ97877.1"/>
    <property type="molecule type" value="Genomic_DNA"/>
</dbReference>
<dbReference type="InterPro" id="IPR058625">
    <property type="entry name" value="MdtA-like_BSH"/>
</dbReference>
<dbReference type="RefSeq" id="WP_044619502.1">
    <property type="nucleotide sequence ID" value="NZ_CP007142.1"/>
</dbReference>
<dbReference type="KEGG" id="gsn:YC6258_05849"/>
<dbReference type="PATRIC" id="fig|1445510.3.peg.5809"/>
<dbReference type="InterPro" id="IPR006143">
    <property type="entry name" value="RND_pump_MFP"/>
</dbReference>
<dbReference type="OrthoDB" id="9791520at2"/>
<dbReference type="InterPro" id="IPR058649">
    <property type="entry name" value="CzcB_C"/>
</dbReference>
<protein>
    <submittedName>
        <fullName evidence="4">Membrane-fusion protein</fullName>
    </submittedName>
</protein>
<feature type="domain" description="Multidrug resistance protein MdtA-like barrel-sandwich hybrid" evidence="2">
    <location>
        <begin position="58"/>
        <end position="207"/>
    </location>
</feature>
<organism evidence="4 5">
    <name type="scientific">Gynuella sunshinyii YC6258</name>
    <dbReference type="NCBI Taxonomy" id="1445510"/>
    <lineage>
        <taxon>Bacteria</taxon>
        <taxon>Pseudomonadati</taxon>
        <taxon>Pseudomonadota</taxon>
        <taxon>Gammaproteobacteria</taxon>
        <taxon>Oceanospirillales</taxon>
        <taxon>Saccharospirillaceae</taxon>
        <taxon>Gynuella</taxon>
    </lineage>
</organism>
<evidence type="ECO:0000313" key="5">
    <source>
        <dbReference type="Proteomes" id="UP000032266"/>
    </source>
</evidence>
<accession>A0A0C5VT76</accession>
<dbReference type="Proteomes" id="UP000032266">
    <property type="component" value="Chromosome"/>
</dbReference>
<dbReference type="Pfam" id="PF25917">
    <property type="entry name" value="BSH_RND"/>
    <property type="match status" value="1"/>
</dbReference>
<dbReference type="Gene3D" id="2.40.30.170">
    <property type="match status" value="1"/>
</dbReference>
<dbReference type="Gene3D" id="2.40.50.100">
    <property type="match status" value="1"/>
</dbReference>
<evidence type="ECO:0000313" key="4">
    <source>
        <dbReference type="EMBL" id="AJQ97877.1"/>
    </source>
</evidence>
<dbReference type="PANTHER" id="PTHR30469:SF33">
    <property type="entry name" value="SLR1207 PROTEIN"/>
    <property type="match status" value="1"/>
</dbReference>
<feature type="domain" description="CzcB-like C-terminal circularly permuted SH3-like" evidence="3">
    <location>
        <begin position="311"/>
        <end position="366"/>
    </location>
</feature>
<reference evidence="4 5" key="1">
    <citation type="submission" date="2014-01" db="EMBL/GenBank/DDBJ databases">
        <title>Full genme sequencing of cellulolytic bacterium Gynuella sunshinyii YC6258T gen. nov., sp. nov.</title>
        <authorList>
            <person name="Khan H."/>
            <person name="Chung E.J."/>
            <person name="Chung Y.R."/>
        </authorList>
    </citation>
    <scope>NUCLEOTIDE SEQUENCE [LARGE SCALE GENOMIC DNA]</scope>
    <source>
        <strain evidence="4 5">YC6258</strain>
    </source>
</reference>
<sequence>MKKAWLISSVVVIAALAGGYWKITSGQQIDHRLPVINAAIGTIEKQALAVGQIVPVHSVAIKSQIEGIVGRIYHQEGEQVTAGTELIKITPNPTPQALTDASTALMQSEASLESARQTLANLQSLVDQKIIPPNYSEYVDARSTVKSRLADVRQKQQNLDLIKSGEASVGDSRLTSTIVAPVDGTILNLKVDVGEPIISTASSQAATEMMTIANMKSMIFKGTVSEHDAARLKPGMAVTLTLAPFPEQIVTGVLSKVAVQSAKLNGTATDSRFDNGFEVEVDQIHFPADISLRSGFSATARIILEKADQVVTIPERALSFSGDQPQVLIPNADGITSTPRDVTLGLSDGIQVEVVSGLAEGESVVDNSQMGGIDVP</sequence>
<dbReference type="STRING" id="1445510.YC6258_05849"/>
<dbReference type="Gene3D" id="2.40.420.20">
    <property type="match status" value="1"/>
</dbReference>
<comment type="similarity">
    <text evidence="1">Belongs to the membrane fusion protein (MFP) (TC 8.A.1) family.</text>
</comment>
<dbReference type="GO" id="GO:0015562">
    <property type="term" value="F:efflux transmembrane transporter activity"/>
    <property type="evidence" value="ECO:0007669"/>
    <property type="project" value="TreeGrafter"/>
</dbReference>
<proteinExistence type="inferred from homology"/>
<dbReference type="AlphaFoldDB" id="A0A0C5VT76"/>
<evidence type="ECO:0000259" key="3">
    <source>
        <dbReference type="Pfam" id="PF25975"/>
    </source>
</evidence>
<gene>
    <name evidence="4" type="ORF">YC6258_05849</name>
</gene>
<dbReference type="SUPFAM" id="SSF111369">
    <property type="entry name" value="HlyD-like secretion proteins"/>
    <property type="match status" value="1"/>
</dbReference>
<dbReference type="PANTHER" id="PTHR30469">
    <property type="entry name" value="MULTIDRUG RESISTANCE PROTEIN MDTA"/>
    <property type="match status" value="1"/>
</dbReference>
<dbReference type="Pfam" id="PF25975">
    <property type="entry name" value="CzcB_C"/>
    <property type="match status" value="1"/>
</dbReference>
<dbReference type="GO" id="GO:1990281">
    <property type="term" value="C:efflux pump complex"/>
    <property type="evidence" value="ECO:0007669"/>
    <property type="project" value="TreeGrafter"/>
</dbReference>
<dbReference type="HOGENOM" id="CLU_018816_14_1_6"/>
<evidence type="ECO:0000256" key="1">
    <source>
        <dbReference type="ARBA" id="ARBA00009477"/>
    </source>
</evidence>
<dbReference type="Gene3D" id="1.10.287.470">
    <property type="entry name" value="Helix hairpin bin"/>
    <property type="match status" value="1"/>
</dbReference>